<reference evidence="7 8" key="1">
    <citation type="journal article" date="2020" name="ISME J.">
        <title>Uncovering the hidden diversity of litter-decomposition mechanisms in mushroom-forming fungi.</title>
        <authorList>
            <person name="Floudas D."/>
            <person name="Bentzer J."/>
            <person name="Ahren D."/>
            <person name="Johansson T."/>
            <person name="Persson P."/>
            <person name="Tunlid A."/>
        </authorList>
    </citation>
    <scope>NUCLEOTIDE SEQUENCE [LARGE SCALE GENOMIC DNA]</scope>
    <source>
        <strain evidence="7 8">CBS 406.79</strain>
    </source>
</reference>
<evidence type="ECO:0000313" key="8">
    <source>
        <dbReference type="Proteomes" id="UP000518752"/>
    </source>
</evidence>
<sequence>MSSIYYLYHTVLSVPFTGVLVRYRASYNPKELEAKQFLSSREQGESAIHLPVQEQKDTPPEQVVSVSEKDASAGAADTLQSIRPNREPFEPSDQNVTFLSVLKRTYTIQGFDGLSKGLLPTLIFTFVWPSLLGYLGPSPPTFMLSLKQSFVFSIFYIPVLTTIYRTITTSHKIGAYRRPHLEEHIRHLFSQYERSRCWAIYLTPGLIPAMTLVVVVSTACLLLLNRLIWASYKVPGSFNGFLSELLLRISGSILLCFLGTIILAPLEVVITRLLIQRNHAAPEIPGLSLIMNLRRSRQAQEESVEDQHVDVDLERGGGPVSASTYLPDDDDDVVVQ</sequence>
<dbReference type="EMBL" id="JAACJN010000009">
    <property type="protein sequence ID" value="KAF5391643.1"/>
    <property type="molecule type" value="Genomic_DNA"/>
</dbReference>
<comment type="caution">
    <text evidence="7">The sequence shown here is derived from an EMBL/GenBank/DDBJ whole genome shotgun (WGS) entry which is preliminary data.</text>
</comment>
<evidence type="ECO:0000256" key="3">
    <source>
        <dbReference type="ARBA" id="ARBA00022989"/>
    </source>
</evidence>
<name>A0A8H5MF24_9AGAR</name>
<evidence type="ECO:0000256" key="1">
    <source>
        <dbReference type="ARBA" id="ARBA00004370"/>
    </source>
</evidence>
<feature type="transmembrane region" description="Helical" evidence="6">
    <location>
        <begin position="118"/>
        <end position="137"/>
    </location>
</feature>
<evidence type="ECO:0000256" key="2">
    <source>
        <dbReference type="ARBA" id="ARBA00022692"/>
    </source>
</evidence>
<organism evidence="7 8">
    <name type="scientific">Collybiopsis confluens</name>
    <dbReference type="NCBI Taxonomy" id="2823264"/>
    <lineage>
        <taxon>Eukaryota</taxon>
        <taxon>Fungi</taxon>
        <taxon>Dikarya</taxon>
        <taxon>Basidiomycota</taxon>
        <taxon>Agaricomycotina</taxon>
        <taxon>Agaricomycetes</taxon>
        <taxon>Agaricomycetidae</taxon>
        <taxon>Agaricales</taxon>
        <taxon>Marasmiineae</taxon>
        <taxon>Omphalotaceae</taxon>
        <taxon>Collybiopsis</taxon>
    </lineage>
</organism>
<feature type="region of interest" description="Disordered" evidence="5">
    <location>
        <begin position="300"/>
        <end position="336"/>
    </location>
</feature>
<feature type="transmembrane region" description="Helical" evidence="6">
    <location>
        <begin position="198"/>
        <end position="225"/>
    </location>
</feature>
<dbReference type="AlphaFoldDB" id="A0A8H5MF24"/>
<dbReference type="GO" id="GO:0016020">
    <property type="term" value="C:membrane"/>
    <property type="evidence" value="ECO:0007669"/>
    <property type="project" value="UniProtKB-SubCell"/>
</dbReference>
<feature type="transmembrane region" description="Helical" evidence="6">
    <location>
        <begin position="149"/>
        <end position="167"/>
    </location>
</feature>
<evidence type="ECO:0000256" key="5">
    <source>
        <dbReference type="SAM" id="MobiDB-lite"/>
    </source>
</evidence>
<evidence type="ECO:0000256" key="4">
    <source>
        <dbReference type="ARBA" id="ARBA00023136"/>
    </source>
</evidence>
<feature type="compositionally biased region" description="Basic and acidic residues" evidence="5">
    <location>
        <begin position="305"/>
        <end position="315"/>
    </location>
</feature>
<evidence type="ECO:0000313" key="7">
    <source>
        <dbReference type="EMBL" id="KAF5391643.1"/>
    </source>
</evidence>
<protein>
    <submittedName>
        <fullName evidence="7">Uncharacterized protein</fullName>
    </submittedName>
</protein>
<dbReference type="InterPro" id="IPR023395">
    <property type="entry name" value="MCP_dom_sf"/>
</dbReference>
<feature type="transmembrane region" description="Helical" evidence="6">
    <location>
        <begin position="6"/>
        <end position="25"/>
    </location>
</feature>
<keyword evidence="3 6" id="KW-1133">Transmembrane helix</keyword>
<feature type="transmembrane region" description="Helical" evidence="6">
    <location>
        <begin position="245"/>
        <end position="270"/>
    </location>
</feature>
<dbReference type="Proteomes" id="UP000518752">
    <property type="component" value="Unassembled WGS sequence"/>
</dbReference>
<feature type="compositionally biased region" description="Acidic residues" evidence="5">
    <location>
        <begin position="327"/>
        <end position="336"/>
    </location>
</feature>
<proteinExistence type="predicted"/>
<comment type="subcellular location">
    <subcellularLocation>
        <location evidence="1">Membrane</location>
    </subcellularLocation>
</comment>
<keyword evidence="2 6" id="KW-0812">Transmembrane</keyword>
<keyword evidence="4 6" id="KW-0472">Membrane</keyword>
<evidence type="ECO:0000256" key="6">
    <source>
        <dbReference type="SAM" id="Phobius"/>
    </source>
</evidence>
<gene>
    <name evidence="7" type="ORF">D9757_002448</name>
</gene>
<accession>A0A8H5MF24</accession>
<keyword evidence="8" id="KW-1185">Reference proteome</keyword>
<dbReference type="SUPFAM" id="SSF103506">
    <property type="entry name" value="Mitochondrial carrier"/>
    <property type="match status" value="1"/>
</dbReference>
<dbReference type="OrthoDB" id="21292at2759"/>